<dbReference type="InterPro" id="IPR007372">
    <property type="entry name" value="Lipid/polyisoprenoid-bd_YceI"/>
</dbReference>
<feature type="domain" description="Lipid/polyisoprenoid-binding YceI-like" evidence="2">
    <location>
        <begin position="16"/>
        <end position="172"/>
    </location>
</feature>
<dbReference type="InterPro" id="IPR036761">
    <property type="entry name" value="TTHA0802/YceI-like_sf"/>
</dbReference>
<dbReference type="Proteomes" id="UP000621510">
    <property type="component" value="Unassembled WGS sequence"/>
</dbReference>
<dbReference type="SUPFAM" id="SSF101874">
    <property type="entry name" value="YceI-like"/>
    <property type="match status" value="1"/>
</dbReference>
<evidence type="ECO:0000256" key="1">
    <source>
        <dbReference type="ARBA" id="ARBA00008812"/>
    </source>
</evidence>
<evidence type="ECO:0000259" key="2">
    <source>
        <dbReference type="SMART" id="SM00867"/>
    </source>
</evidence>
<dbReference type="EMBL" id="JAERRG010000006">
    <property type="protein sequence ID" value="MBL1114374.1"/>
    <property type="molecule type" value="Genomic_DNA"/>
</dbReference>
<protein>
    <submittedName>
        <fullName evidence="3">YceI family protein</fullName>
    </submittedName>
</protein>
<keyword evidence="4" id="KW-1185">Reference proteome</keyword>
<comment type="caution">
    <text evidence="3">The sequence shown here is derived from an EMBL/GenBank/DDBJ whole genome shotgun (WGS) entry which is preliminary data.</text>
</comment>
<dbReference type="RefSeq" id="WP_201852204.1">
    <property type="nucleotide sequence ID" value="NZ_JAERRG010000006.1"/>
</dbReference>
<comment type="similarity">
    <text evidence="1">Belongs to the UPF0312 family.</text>
</comment>
<organism evidence="3 4">
    <name type="scientific">Streptomyces endocoffeicus</name>
    <dbReference type="NCBI Taxonomy" id="2898945"/>
    <lineage>
        <taxon>Bacteria</taxon>
        <taxon>Bacillati</taxon>
        <taxon>Actinomycetota</taxon>
        <taxon>Actinomycetes</taxon>
        <taxon>Kitasatosporales</taxon>
        <taxon>Streptomycetaceae</taxon>
        <taxon>Streptomyces</taxon>
    </lineage>
</organism>
<dbReference type="PANTHER" id="PTHR34406:SF1">
    <property type="entry name" value="PROTEIN YCEI"/>
    <property type="match status" value="1"/>
</dbReference>
<dbReference type="SMART" id="SM00867">
    <property type="entry name" value="YceI"/>
    <property type="match status" value="1"/>
</dbReference>
<dbReference type="PANTHER" id="PTHR34406">
    <property type="entry name" value="PROTEIN YCEI"/>
    <property type="match status" value="1"/>
</dbReference>
<gene>
    <name evidence="3" type="ORF">JK364_18525</name>
</gene>
<name>A0ABS1PQ17_9ACTN</name>
<reference evidence="3 4" key="1">
    <citation type="submission" date="2021-01" db="EMBL/GenBank/DDBJ databases">
        <title>WGS of actinomycetes isolated from Thailand.</title>
        <authorList>
            <person name="Thawai C."/>
        </authorList>
    </citation>
    <scope>NUCLEOTIDE SEQUENCE [LARGE SCALE GENOMIC DNA]</scope>
    <source>
        <strain evidence="3 4">CA3R110</strain>
    </source>
</reference>
<dbReference type="Gene3D" id="2.40.128.110">
    <property type="entry name" value="Lipid/polyisoprenoid-binding, YceI-like"/>
    <property type="match status" value="1"/>
</dbReference>
<accession>A0ABS1PQ17</accession>
<evidence type="ECO:0000313" key="3">
    <source>
        <dbReference type="EMBL" id="MBL1114374.1"/>
    </source>
</evidence>
<proteinExistence type="inferred from homology"/>
<sequence length="173" mass="18378">MAISSAAELSLPAAGTYEIDPAASSVRFDTRALGLLRVRGTFTIAQGRITVAETSEASSVDVEVEAASFASGIPRRDNHVRSSDFLDVERHPTIHFRSRGLERSAQGASLHGELTVCGATRPVVVTIGSVVGEGERITVGGTASIDRYAFGVKKARGMAARRLKITLEIVARR</sequence>
<dbReference type="Pfam" id="PF04264">
    <property type="entry name" value="YceI"/>
    <property type="match status" value="1"/>
</dbReference>
<evidence type="ECO:0000313" key="4">
    <source>
        <dbReference type="Proteomes" id="UP000621510"/>
    </source>
</evidence>